<dbReference type="Gene3D" id="2.60.40.10">
    <property type="entry name" value="Immunoglobulins"/>
    <property type="match status" value="1"/>
</dbReference>
<dbReference type="InterPro" id="IPR013783">
    <property type="entry name" value="Ig-like_fold"/>
</dbReference>
<sequence length="382" mass="41809">MRHLRRIAVGASFLFLLVASAAGIEARAQSTAQVQLTGVPPQLSSVQLGVIERNYRAGMYPVQFIYNDPSDRPAVFRFRFTVRYNGSVVLEMTSDPTRFLPGIYLYRTFRDAPQVRFPGGQNALLRNLAPSLRRQIENTGRLPEGDYEIELEAEPMDPTRLISSLPGRATVSARVAEPPVLIYPSNGALVTEATPQFSWSPATGVPGNTMVQYSLRIVEINAGQTPLQALRSNIPHVETVVTGTTTFTYLPNELPLQNGRRYVWQIVASGATEILPFSDNGETDIYTFTYGDQGVQRYVWRYPSTEDPLIEVPIPEYAMGDLGLSVTGVFSGTVQGETVWADFGGEGDAAIFDVQGTPPNATLELKVGTVKLSNGMTITPGN</sequence>
<accession>A0A2A8CV79</accession>
<protein>
    <recommendedName>
        <fullName evidence="4">SbsA Ig-like domain-containing protein</fullName>
    </recommendedName>
</protein>
<keyword evidence="1" id="KW-0732">Signal</keyword>
<name>A0A2A8CV79_9BACT</name>
<gene>
    <name evidence="2" type="ORF">CRI94_15565</name>
</gene>
<dbReference type="Proteomes" id="UP000220102">
    <property type="component" value="Unassembled WGS sequence"/>
</dbReference>
<dbReference type="AlphaFoldDB" id="A0A2A8CV79"/>
<feature type="chain" id="PRO_5012360132" description="SbsA Ig-like domain-containing protein" evidence="1">
    <location>
        <begin position="22"/>
        <end position="382"/>
    </location>
</feature>
<evidence type="ECO:0000313" key="2">
    <source>
        <dbReference type="EMBL" id="PEN11451.1"/>
    </source>
</evidence>
<evidence type="ECO:0000256" key="1">
    <source>
        <dbReference type="SAM" id="SignalP"/>
    </source>
</evidence>
<comment type="caution">
    <text evidence="2">The sequence shown here is derived from an EMBL/GenBank/DDBJ whole genome shotgun (WGS) entry which is preliminary data.</text>
</comment>
<proteinExistence type="predicted"/>
<organism evidence="2 3">
    <name type="scientific">Longibacter salinarum</name>
    <dbReference type="NCBI Taxonomy" id="1850348"/>
    <lineage>
        <taxon>Bacteria</taxon>
        <taxon>Pseudomonadati</taxon>
        <taxon>Rhodothermota</taxon>
        <taxon>Rhodothermia</taxon>
        <taxon>Rhodothermales</taxon>
        <taxon>Salisaetaceae</taxon>
        <taxon>Longibacter</taxon>
    </lineage>
</organism>
<keyword evidence="3" id="KW-1185">Reference proteome</keyword>
<reference evidence="2 3" key="1">
    <citation type="submission" date="2017-10" db="EMBL/GenBank/DDBJ databases">
        <title>Draft genome of Longibacter Salinarum.</title>
        <authorList>
            <person name="Goh K.M."/>
            <person name="Shamsir M.S."/>
            <person name="Lim S.W."/>
        </authorList>
    </citation>
    <scope>NUCLEOTIDE SEQUENCE [LARGE SCALE GENOMIC DNA]</scope>
    <source>
        <strain evidence="2 3">KCTC 52045</strain>
    </source>
</reference>
<dbReference type="EMBL" id="PDEQ01000009">
    <property type="protein sequence ID" value="PEN11451.1"/>
    <property type="molecule type" value="Genomic_DNA"/>
</dbReference>
<feature type="signal peptide" evidence="1">
    <location>
        <begin position="1"/>
        <end position="21"/>
    </location>
</feature>
<evidence type="ECO:0000313" key="3">
    <source>
        <dbReference type="Proteomes" id="UP000220102"/>
    </source>
</evidence>
<evidence type="ECO:0008006" key="4">
    <source>
        <dbReference type="Google" id="ProtNLM"/>
    </source>
</evidence>